<evidence type="ECO:0000313" key="2">
    <source>
        <dbReference type="Proteomes" id="UP000234275"/>
    </source>
</evidence>
<comment type="caution">
    <text evidence="1">The sequence shown here is derived from an EMBL/GenBank/DDBJ whole genome shotgun (WGS) entry which is preliminary data.</text>
</comment>
<accession>A0A2I2GAV7</accession>
<dbReference type="VEuPathDB" id="FungiDB:P170DRAFT_473586"/>
<dbReference type="RefSeq" id="XP_024705314.1">
    <property type="nucleotide sequence ID" value="XM_024853061.1"/>
</dbReference>
<protein>
    <submittedName>
        <fullName evidence="1">Uncharacterized protein</fullName>
    </submittedName>
</protein>
<evidence type="ECO:0000313" key="1">
    <source>
        <dbReference type="EMBL" id="PLB50012.1"/>
    </source>
</evidence>
<gene>
    <name evidence="1" type="ORF">P170DRAFT_473586</name>
</gene>
<sequence length="177" mass="20813">MPDPLNKLRRFIAGEKDPQPTVMPGTVQQKDRDRCKQLTEDGLEFEKDSCFRVIMYTTIPDRDMENPCKMASGLQAKMIQGSWGHKEEAMMRPGWQCLKITFDLRALDHYDTNSAKICLALWRLFGECHMQCLREESNDWEEDRTVSKSIKGRTRVVVRVEKWSEKSGFHLRFRRPE</sequence>
<dbReference type="AlphaFoldDB" id="A0A2I2GAV7"/>
<reference evidence="1 2" key="1">
    <citation type="submission" date="2016-12" db="EMBL/GenBank/DDBJ databases">
        <title>The genomes of Aspergillus section Nigri reveals drivers in fungal speciation.</title>
        <authorList>
            <consortium name="DOE Joint Genome Institute"/>
            <person name="Vesth T.C."/>
            <person name="Nybo J."/>
            <person name="Theobald S."/>
            <person name="Brandl J."/>
            <person name="Frisvad J.C."/>
            <person name="Nielsen K.F."/>
            <person name="Lyhne E.K."/>
            <person name="Kogle M.E."/>
            <person name="Kuo A."/>
            <person name="Riley R."/>
            <person name="Clum A."/>
            <person name="Nolan M."/>
            <person name="Lipzen A."/>
            <person name="Salamov A."/>
            <person name="Henrissat B."/>
            <person name="Wiebenga A."/>
            <person name="De Vries R.P."/>
            <person name="Grigoriev I.V."/>
            <person name="Mortensen U.H."/>
            <person name="Andersen M.R."/>
            <person name="Baker S.E."/>
        </authorList>
    </citation>
    <scope>NUCLEOTIDE SEQUENCE [LARGE SCALE GENOMIC DNA]</scope>
    <source>
        <strain evidence="1 2">IBT 23096</strain>
    </source>
</reference>
<keyword evidence="2" id="KW-1185">Reference proteome</keyword>
<dbReference type="GeneID" id="36560759"/>
<organism evidence="1 2">
    <name type="scientific">Aspergillus steynii IBT 23096</name>
    <dbReference type="NCBI Taxonomy" id="1392250"/>
    <lineage>
        <taxon>Eukaryota</taxon>
        <taxon>Fungi</taxon>
        <taxon>Dikarya</taxon>
        <taxon>Ascomycota</taxon>
        <taxon>Pezizomycotina</taxon>
        <taxon>Eurotiomycetes</taxon>
        <taxon>Eurotiomycetidae</taxon>
        <taxon>Eurotiales</taxon>
        <taxon>Aspergillaceae</taxon>
        <taxon>Aspergillus</taxon>
        <taxon>Aspergillus subgen. Circumdati</taxon>
    </lineage>
</organism>
<dbReference type="EMBL" id="MSFO01000003">
    <property type="protein sequence ID" value="PLB50012.1"/>
    <property type="molecule type" value="Genomic_DNA"/>
</dbReference>
<name>A0A2I2GAV7_9EURO</name>
<dbReference type="Proteomes" id="UP000234275">
    <property type="component" value="Unassembled WGS sequence"/>
</dbReference>
<proteinExistence type="predicted"/>